<dbReference type="PANTHER" id="PTHR10889">
    <property type="entry name" value="DEOXYRIBOSE-PHOSPHATE ALDOLASE"/>
    <property type="match status" value="1"/>
</dbReference>
<dbReference type="SMART" id="SM01133">
    <property type="entry name" value="DeoC"/>
    <property type="match status" value="1"/>
</dbReference>
<sequence length="236" mass="26000">MKIGNVELTREKLAQMMDFSSLNPDVSEEEILKCCEISKKYNFKGFHVNPIWVPVVARELEGTGIETGYVVSFPFGTNPTNLKVAEAEYAASILKDKPWVIDMVTSVGKLKSKDYKYYKNDIAEVAKVAHDAGVECKAILEVQLLTDEEIKIACQLAAEAGADWVKSSTGRHGGPTLKQVKLMRESSPPHIKVKVAGTGNFWTPMVALGCILAGAERIGTRNAPWIVDELSQLFKL</sequence>
<dbReference type="Pfam" id="PF01791">
    <property type="entry name" value="DeoC"/>
    <property type="match status" value="1"/>
</dbReference>
<accession>A0A3G2R8B1</accession>
<dbReference type="Gene3D" id="3.20.20.70">
    <property type="entry name" value="Aldolase class I"/>
    <property type="match status" value="1"/>
</dbReference>
<evidence type="ECO:0000256" key="2">
    <source>
        <dbReference type="ARBA" id="ARBA00023270"/>
    </source>
</evidence>
<evidence type="ECO:0000256" key="1">
    <source>
        <dbReference type="ARBA" id="ARBA00022490"/>
    </source>
</evidence>
<dbReference type="CDD" id="cd00959">
    <property type="entry name" value="DeoC"/>
    <property type="match status" value="1"/>
</dbReference>
<dbReference type="EMBL" id="CP033169">
    <property type="protein sequence ID" value="AYO31710.1"/>
    <property type="molecule type" value="Genomic_DNA"/>
</dbReference>
<dbReference type="GO" id="GO:0009264">
    <property type="term" value="P:deoxyribonucleotide catabolic process"/>
    <property type="evidence" value="ECO:0007669"/>
    <property type="project" value="UniProtKB-UniRule"/>
</dbReference>
<dbReference type="InterPro" id="IPR013785">
    <property type="entry name" value="Aldolase_TIM"/>
</dbReference>
<protein>
    <recommendedName>
        <fullName evidence="3">Deoxyribose-phosphate aldolase</fullName>
        <ecNumber evidence="3">4.1.2.4</ecNumber>
    </recommendedName>
</protein>
<dbReference type="RefSeq" id="WP_122015446.1">
    <property type="nucleotide sequence ID" value="NZ_CP033169.1"/>
</dbReference>
<evidence type="ECO:0000313" key="5">
    <source>
        <dbReference type="Proteomes" id="UP000280960"/>
    </source>
</evidence>
<dbReference type="SUPFAM" id="SSF51569">
    <property type="entry name" value="Aldolase"/>
    <property type="match status" value="1"/>
</dbReference>
<dbReference type="GO" id="GO:0005737">
    <property type="term" value="C:cytoplasm"/>
    <property type="evidence" value="ECO:0007669"/>
    <property type="project" value="InterPro"/>
</dbReference>
<dbReference type="PANTHER" id="PTHR10889:SF1">
    <property type="entry name" value="DEOXYRIBOSE-PHOSPHATE ALDOLASE"/>
    <property type="match status" value="1"/>
</dbReference>
<keyword evidence="1" id="KW-0963">Cytoplasm</keyword>
<evidence type="ECO:0000313" key="4">
    <source>
        <dbReference type="EMBL" id="AYO31710.1"/>
    </source>
</evidence>
<proteinExistence type="predicted"/>
<dbReference type="InterPro" id="IPR002915">
    <property type="entry name" value="DeoC/FbaB/LacD_aldolase"/>
</dbReference>
<keyword evidence="2" id="KW-0704">Schiff base</keyword>
<reference evidence="4 5" key="1">
    <citation type="submission" date="2018-10" db="EMBL/GenBank/DDBJ databases">
        <authorList>
            <person name="Zhang X."/>
        </authorList>
    </citation>
    <scope>NUCLEOTIDE SEQUENCE [LARGE SCALE GENOMIC DNA]</scope>
    <source>
        <strain evidence="4 5">SK-G1</strain>
    </source>
</reference>
<dbReference type="AlphaFoldDB" id="A0A3G2R8B1"/>
<keyword evidence="5" id="KW-1185">Reference proteome</keyword>
<keyword evidence="4" id="KW-0456">Lyase</keyword>
<dbReference type="GO" id="GO:0016052">
    <property type="term" value="P:carbohydrate catabolic process"/>
    <property type="evidence" value="ECO:0007669"/>
    <property type="project" value="TreeGrafter"/>
</dbReference>
<evidence type="ECO:0000256" key="3">
    <source>
        <dbReference type="NCBIfam" id="TIGR00126"/>
    </source>
</evidence>
<dbReference type="Proteomes" id="UP000280960">
    <property type="component" value="Chromosome"/>
</dbReference>
<gene>
    <name evidence="4" type="primary">deoC</name>
    <name evidence="4" type="ORF">D2962_14865</name>
</gene>
<dbReference type="KEGG" id="bacg:D2962_14865"/>
<dbReference type="PIRSF" id="PIRSF001357">
    <property type="entry name" value="DeoC"/>
    <property type="match status" value="1"/>
</dbReference>
<dbReference type="InterPro" id="IPR011343">
    <property type="entry name" value="DeoC"/>
</dbReference>
<organism evidence="4 5">
    <name type="scientific">Biomaibacter acetigenes</name>
    <dbReference type="NCBI Taxonomy" id="2316383"/>
    <lineage>
        <taxon>Bacteria</taxon>
        <taxon>Bacillati</taxon>
        <taxon>Bacillota</taxon>
        <taxon>Clostridia</taxon>
        <taxon>Thermosediminibacterales</taxon>
        <taxon>Tepidanaerobacteraceae</taxon>
        <taxon>Biomaibacter</taxon>
    </lineage>
</organism>
<name>A0A3G2R8B1_9FIRM</name>
<dbReference type="GO" id="GO:0004139">
    <property type="term" value="F:deoxyribose-phosphate aldolase activity"/>
    <property type="evidence" value="ECO:0007669"/>
    <property type="project" value="UniProtKB-UniRule"/>
</dbReference>
<dbReference type="EC" id="4.1.2.4" evidence="3"/>
<dbReference type="NCBIfam" id="TIGR00126">
    <property type="entry name" value="deoC"/>
    <property type="match status" value="1"/>
</dbReference>